<dbReference type="RefSeq" id="WP_301481339.1">
    <property type="nucleotide sequence ID" value="NZ_JASMRX010000040.1"/>
</dbReference>
<sequence>MNNETKSLEELAQPVAYAVVSGRYYNDQAFINKTSAQRSRTERNDGSSIAPLYSQAYVDALRERIEEAEIIGIEKLAAAFESWANDSTHIDYEAQRHWATASKEALSFADDLRNRGNGEQ</sequence>
<dbReference type="EMBL" id="JASMRX010000040">
    <property type="protein sequence ID" value="MDN6881816.1"/>
    <property type="molecule type" value="Genomic_DNA"/>
</dbReference>
<gene>
    <name evidence="1" type="ORF">QO199_24555</name>
</gene>
<proteinExistence type="predicted"/>
<name>A0ABT8M0V5_9GAMM</name>
<reference evidence="1" key="1">
    <citation type="submission" date="2023-05" db="EMBL/GenBank/DDBJ databases">
        <title>Cannabis rhizosphere genomes.</title>
        <authorList>
            <person name="Goff K.L."/>
        </authorList>
    </citation>
    <scope>NUCLEOTIDE SEQUENCE</scope>
    <source>
        <strain evidence="1">SPPC 2817</strain>
    </source>
</reference>
<evidence type="ECO:0000313" key="2">
    <source>
        <dbReference type="Proteomes" id="UP001176500"/>
    </source>
</evidence>
<protein>
    <submittedName>
        <fullName evidence="1">Uncharacterized protein</fullName>
    </submittedName>
</protein>
<organism evidence="1 2">
    <name type="scientific">Serratia bockelmannii</name>
    <dbReference type="NCBI Taxonomy" id="2703793"/>
    <lineage>
        <taxon>Bacteria</taxon>
        <taxon>Pseudomonadati</taxon>
        <taxon>Pseudomonadota</taxon>
        <taxon>Gammaproteobacteria</taxon>
        <taxon>Enterobacterales</taxon>
        <taxon>Yersiniaceae</taxon>
        <taxon>Serratia</taxon>
    </lineage>
</organism>
<accession>A0ABT8M0V5</accession>
<evidence type="ECO:0000313" key="1">
    <source>
        <dbReference type="EMBL" id="MDN6881816.1"/>
    </source>
</evidence>
<dbReference type="Proteomes" id="UP001176500">
    <property type="component" value="Unassembled WGS sequence"/>
</dbReference>
<comment type="caution">
    <text evidence="1">The sequence shown here is derived from an EMBL/GenBank/DDBJ whole genome shotgun (WGS) entry which is preliminary data.</text>
</comment>
<keyword evidence="2" id="KW-1185">Reference proteome</keyword>